<dbReference type="InterPro" id="IPR017853">
    <property type="entry name" value="GH"/>
</dbReference>
<sequence length="578" mass="65006">MGIGFYKFMEDGGASGIEVYKACWHEFGIVPIIRFYIGTPGQCGPREEDTIKRIADVLGFATYFELCNEPDLPIEWPNKKQPQDWLYRSIDAYCEYAPKVLAAGGLPGTFALASGAFGQLRIDEGGNEIPPIKVNFLQLIHNKNPGIFGHGGWVSMHNYDISHPLDYPYDNVNRYGTPLTDSEYISAPPWAWAYRTMESINQERAANKNGPDTSIWTDDTCFNAYMVFQSHLEELGLTEVPLITTEGGPTMTRRDDGRYCAMHESLHPLVVADIYRRIGPIRNYFTYCHWMLYNTTGGWMTDCWLYGSHDYSRTISMMKGTPVGTWGETLDFEDVAPPGPPLPPVLHPPGPVTPPVEKPILTWLIPDWNEAEVTEVIGAPGKTVWKLTRADIAPDNMANTLWANLLDEHGQRTQATVVVQNVNGDEFVLPHKPGEPYNQPMWKNDRLTVFIVDPSVSDSIKNIHGAYWDIPGVNAFHVGYILTFQKWIVSDETESSEPPLPQPVTEDNIRKQAWNHIYPVGGIRFNPGAAFQAVARTRGYGAPVTQEFDVGGYRTQGFVLRILYAVIGDWQNIKEVAW</sequence>
<evidence type="ECO:0000313" key="1">
    <source>
        <dbReference type="EMBL" id="QJA98733.1"/>
    </source>
</evidence>
<protein>
    <recommendedName>
        <fullName evidence="2">Glycoside hydrolase</fullName>
    </recommendedName>
</protein>
<accession>A0A6M3LVA8</accession>
<name>A0A6M3LVA8_9ZZZZ</name>
<evidence type="ECO:0008006" key="2">
    <source>
        <dbReference type="Google" id="ProtNLM"/>
    </source>
</evidence>
<dbReference type="SUPFAM" id="SSF51445">
    <property type="entry name" value="(Trans)glycosidases"/>
    <property type="match status" value="1"/>
</dbReference>
<organism evidence="1">
    <name type="scientific">viral metagenome</name>
    <dbReference type="NCBI Taxonomy" id="1070528"/>
    <lineage>
        <taxon>unclassified sequences</taxon>
        <taxon>metagenomes</taxon>
        <taxon>organismal metagenomes</taxon>
    </lineage>
</organism>
<gene>
    <name evidence="1" type="ORF">MM171A01623_0009</name>
</gene>
<proteinExistence type="predicted"/>
<dbReference type="EMBL" id="MT143604">
    <property type="protein sequence ID" value="QJA98733.1"/>
    <property type="molecule type" value="Genomic_DNA"/>
</dbReference>
<dbReference type="AlphaFoldDB" id="A0A6M3LVA8"/>
<reference evidence="1" key="1">
    <citation type="submission" date="2020-03" db="EMBL/GenBank/DDBJ databases">
        <title>The deep terrestrial virosphere.</title>
        <authorList>
            <person name="Holmfeldt K."/>
            <person name="Nilsson E."/>
            <person name="Simone D."/>
            <person name="Lopez-Fernandez M."/>
            <person name="Wu X."/>
            <person name="de Brujin I."/>
            <person name="Lundin D."/>
            <person name="Andersson A."/>
            <person name="Bertilsson S."/>
            <person name="Dopson M."/>
        </authorList>
    </citation>
    <scope>NUCLEOTIDE SEQUENCE</scope>
    <source>
        <strain evidence="1">MM171A01623</strain>
    </source>
</reference>